<gene>
    <name evidence="1" type="ORF">LMG3431_04395</name>
</gene>
<sequence>MENSISSSSSASHVGGGRADRFVRKLFRLLRSRTQRHNQHLWPFVRIWRDRSGVICGFRAFGRSLPITPLAQGYDREDETIHLILSGPSVAQIPYDQLDIGVAMGVNGAIALARKFDLPFKYYCIIDQNFVRDRIELVREIVGRDLTLYVFPEVLRYIMQGIPQEQIRCRICIIELISERAYQRSAAPAMLKRIAAATPDVQLLDAKQGLGYSFDASLGVFDADTVAYAALQVLVSGGARQVYVHGLDLTVQHGLRFYDEGGQPQASRLARKFAHLIEPSFRFASTHWRARGVSVFNLSPISALSPDIIERKDWQVLLKDGTSMQKGA</sequence>
<protein>
    <recommendedName>
        <fullName evidence="3">Lipopolysaccharide core biosynthesis protein</fullName>
    </recommendedName>
</protein>
<dbReference type="AlphaFoldDB" id="A0A6S6ZMJ6"/>
<proteinExistence type="predicted"/>
<keyword evidence="2" id="KW-1185">Reference proteome</keyword>
<name>A0A6S6ZMJ6_9BURK</name>
<dbReference type="RefSeq" id="WP_175176709.1">
    <property type="nucleotide sequence ID" value="NZ_CADIJX010000006.1"/>
</dbReference>
<dbReference type="EMBL" id="CADIJX010000006">
    <property type="protein sequence ID" value="CAB3681689.1"/>
    <property type="molecule type" value="Genomic_DNA"/>
</dbReference>
<evidence type="ECO:0000313" key="2">
    <source>
        <dbReference type="Proteomes" id="UP000494108"/>
    </source>
</evidence>
<reference evidence="1 2" key="1">
    <citation type="submission" date="2020-04" db="EMBL/GenBank/DDBJ databases">
        <authorList>
            <person name="De Canck E."/>
        </authorList>
    </citation>
    <scope>NUCLEOTIDE SEQUENCE [LARGE SCALE GENOMIC DNA]</scope>
    <source>
        <strain evidence="1 2">LMG 3431</strain>
    </source>
</reference>
<dbReference type="Proteomes" id="UP000494108">
    <property type="component" value="Unassembled WGS sequence"/>
</dbReference>
<organism evidence="1 2">
    <name type="scientific">Achromobacter pestifer</name>
    <dbReference type="NCBI Taxonomy" id="1353889"/>
    <lineage>
        <taxon>Bacteria</taxon>
        <taxon>Pseudomonadati</taxon>
        <taxon>Pseudomonadota</taxon>
        <taxon>Betaproteobacteria</taxon>
        <taxon>Burkholderiales</taxon>
        <taxon>Alcaligenaceae</taxon>
        <taxon>Achromobacter</taxon>
    </lineage>
</organism>
<evidence type="ECO:0000313" key="1">
    <source>
        <dbReference type="EMBL" id="CAB3681689.1"/>
    </source>
</evidence>
<evidence type="ECO:0008006" key="3">
    <source>
        <dbReference type="Google" id="ProtNLM"/>
    </source>
</evidence>
<accession>A0A6S6ZMJ6</accession>